<feature type="compositionally biased region" description="Basic residues" evidence="1">
    <location>
        <begin position="108"/>
        <end position="118"/>
    </location>
</feature>
<evidence type="ECO:0000313" key="4">
    <source>
        <dbReference type="EMBL" id="OAY77557.1"/>
    </source>
</evidence>
<dbReference type="Pfam" id="PF14365">
    <property type="entry name" value="Neprosin_AP"/>
    <property type="match status" value="2"/>
</dbReference>
<feature type="domain" description="Neprosin PEP catalytic" evidence="3">
    <location>
        <begin position="96"/>
        <end position="351"/>
    </location>
</feature>
<dbReference type="STRING" id="4615.A0A199VK62"/>
<name>A0A199VK62_ANACO</name>
<evidence type="ECO:0000259" key="3">
    <source>
        <dbReference type="PROSITE" id="PS52045"/>
    </source>
</evidence>
<gene>
    <name evidence="4" type="ORF">ACMD2_09853</name>
</gene>
<feature type="region of interest" description="Disordered" evidence="1">
    <location>
        <begin position="108"/>
        <end position="136"/>
    </location>
</feature>
<feature type="compositionally biased region" description="Polar residues" evidence="1">
    <location>
        <begin position="192"/>
        <end position="203"/>
    </location>
</feature>
<dbReference type="EMBL" id="LSRQ01001510">
    <property type="protein sequence ID" value="OAY77557.1"/>
    <property type="molecule type" value="Genomic_DNA"/>
</dbReference>
<feature type="region of interest" description="Disordered" evidence="1">
    <location>
        <begin position="170"/>
        <end position="234"/>
    </location>
</feature>
<dbReference type="PANTHER" id="PTHR31589">
    <property type="entry name" value="PROTEIN, PUTATIVE (DUF239)-RELATED-RELATED"/>
    <property type="match status" value="1"/>
</dbReference>
<dbReference type="InterPro" id="IPR053168">
    <property type="entry name" value="Glutamic_endopeptidase"/>
</dbReference>
<feature type="compositionally biased region" description="Polar residues" evidence="1">
    <location>
        <begin position="122"/>
        <end position="135"/>
    </location>
</feature>
<organism evidence="4 5">
    <name type="scientific">Ananas comosus</name>
    <name type="common">Pineapple</name>
    <name type="synonym">Ananas ananas</name>
    <dbReference type="NCBI Taxonomy" id="4615"/>
    <lineage>
        <taxon>Eukaryota</taxon>
        <taxon>Viridiplantae</taxon>
        <taxon>Streptophyta</taxon>
        <taxon>Embryophyta</taxon>
        <taxon>Tracheophyta</taxon>
        <taxon>Spermatophyta</taxon>
        <taxon>Magnoliopsida</taxon>
        <taxon>Liliopsida</taxon>
        <taxon>Poales</taxon>
        <taxon>Bromeliaceae</taxon>
        <taxon>Bromelioideae</taxon>
        <taxon>Ananas</taxon>
    </lineage>
</organism>
<evidence type="ECO:0000256" key="2">
    <source>
        <dbReference type="SAM" id="SignalP"/>
    </source>
</evidence>
<protein>
    <recommendedName>
        <fullName evidence="3">Neprosin PEP catalytic domain-containing protein</fullName>
    </recommendedName>
</protein>
<dbReference type="InterPro" id="IPR025521">
    <property type="entry name" value="Neprosin_propep"/>
</dbReference>
<dbReference type="PANTHER" id="PTHR31589:SF110">
    <property type="entry name" value="PROTEIN, PUTATIVE (DUF239)-RELATED"/>
    <property type="match status" value="1"/>
</dbReference>
<dbReference type="InterPro" id="IPR004314">
    <property type="entry name" value="Neprosin"/>
</dbReference>
<evidence type="ECO:0000256" key="1">
    <source>
        <dbReference type="SAM" id="MobiDB-lite"/>
    </source>
</evidence>
<accession>A0A199VK62</accession>
<dbReference type="PROSITE" id="PS52045">
    <property type="entry name" value="NEPROSIN_PEP_CD"/>
    <property type="match status" value="2"/>
</dbReference>
<dbReference type="Proteomes" id="UP000092600">
    <property type="component" value="Unassembled WGS sequence"/>
</dbReference>
<feature type="non-terminal residue" evidence="4">
    <location>
        <position position="700"/>
    </location>
</feature>
<proteinExistence type="predicted"/>
<evidence type="ECO:0000313" key="5">
    <source>
        <dbReference type="Proteomes" id="UP000092600"/>
    </source>
</evidence>
<dbReference type="Pfam" id="PF03080">
    <property type="entry name" value="Neprosin"/>
    <property type="match status" value="2"/>
</dbReference>
<sequence length="700" mass="77048">MDLYIQLPPIKGDIVGGIMSPSPPTALLVLLLLVFVAVVCKETTHASALNAATTMGVSPQRVERIQRFLEKINKPAVKSIKSPDGDIIDCVLMNKQLALDHPLLKNHKIQKVAPKRPASRSEAGNQQPRNGTTRRAWQAWNHVGNCPEGTVSVRRTTVEDVLRAGSLSRFGKKKVHKQPSETMASSAFPRSGLSQDRTPTRISTPLKLDGRICANKQRSSPRRNDRPSIDDPNSGNWWLSYQNIDVGYWPNEIFTHLASYATSVQWGGEIVNNDVNGQHTTTQMGSGHFAEEGYRKASYFRNVEVVNSADALIPPQSAGTNAGNPNCYDIQTFSNANWGFYFFYDIVGGIMSPSPPPSALLVLLLLVFVAVVCKETTHASALNAATTMGVSPQKLERIQRYLEKINKPAVKSIKGPDGDIIDCVLMDKQLALDHPLLKNHKIQRPASLSDDAGDQQPRNIGTTRRALQAWNILDNCPDGTVPVQRTTVEDVLRAGSLSRFGKKEVHQQLDQEAYGTKAIIDVWNPTLQQKNEFSLSQIWVAAGSYAKSNINTIEVGWQDPNSGNWWLSYENIDVGYWPAAIFTELASNATSVQWGGEIVNQEANGQHTTTDMGSGHFPKEGYGNASYFRNIEIVNSTNGLIPPQSVRAFATNPYCYEIQTSVNTSWGSTMLVIRPGGIRDSSPKILLQIQPSFPKHSLTG</sequence>
<feature type="signal peptide" evidence="2">
    <location>
        <begin position="1"/>
        <end position="41"/>
    </location>
</feature>
<keyword evidence="2" id="KW-0732">Signal</keyword>
<comment type="caution">
    <text evidence="4">The sequence shown here is derived from an EMBL/GenBank/DDBJ whole genome shotgun (WGS) entry which is preliminary data.</text>
</comment>
<feature type="domain" description="Neprosin PEP catalytic" evidence="3">
    <location>
        <begin position="437"/>
        <end position="679"/>
    </location>
</feature>
<reference evidence="4 5" key="1">
    <citation type="journal article" date="2016" name="DNA Res.">
        <title>The draft genome of MD-2 pineapple using hybrid error correction of long reads.</title>
        <authorList>
            <person name="Redwan R.M."/>
            <person name="Saidin A."/>
            <person name="Kumar S.V."/>
        </authorList>
    </citation>
    <scope>NUCLEOTIDE SEQUENCE [LARGE SCALE GENOMIC DNA]</scope>
    <source>
        <strain evidence="5">cv. MD2</strain>
        <tissue evidence="4">Leaf</tissue>
    </source>
</reference>
<feature type="chain" id="PRO_5008285935" description="Neprosin PEP catalytic domain-containing protein" evidence="2">
    <location>
        <begin position="42"/>
        <end position="700"/>
    </location>
</feature>
<dbReference type="AlphaFoldDB" id="A0A199VK62"/>